<dbReference type="Gene3D" id="1.10.10.10">
    <property type="entry name" value="Winged helix-like DNA-binding domain superfamily/Winged helix DNA-binding domain"/>
    <property type="match status" value="1"/>
</dbReference>
<dbReference type="InterPro" id="IPR036390">
    <property type="entry name" value="WH_DNA-bd_sf"/>
</dbReference>
<dbReference type="InterPro" id="IPR005471">
    <property type="entry name" value="Tscrpt_reg_IclR_N"/>
</dbReference>
<dbReference type="InterPro" id="IPR050707">
    <property type="entry name" value="HTH_MetabolicPath_Reg"/>
</dbReference>
<dbReference type="PROSITE" id="PS51077">
    <property type="entry name" value="HTH_ICLR"/>
    <property type="match status" value="1"/>
</dbReference>
<gene>
    <name evidence="6" type="ORF">H9631_17255</name>
</gene>
<keyword evidence="1" id="KW-0805">Transcription regulation</keyword>
<evidence type="ECO:0000259" key="4">
    <source>
        <dbReference type="PROSITE" id="PS51077"/>
    </source>
</evidence>
<dbReference type="PANTHER" id="PTHR30136">
    <property type="entry name" value="HELIX-TURN-HELIX TRANSCRIPTIONAL REGULATOR, ICLR FAMILY"/>
    <property type="match status" value="1"/>
</dbReference>
<dbReference type="PANTHER" id="PTHR30136:SF24">
    <property type="entry name" value="HTH-TYPE TRANSCRIPTIONAL REPRESSOR ALLR"/>
    <property type="match status" value="1"/>
</dbReference>
<name>A0ABR8VPX9_9BACI</name>
<comment type="caution">
    <text evidence="6">The sequence shown here is derived from an EMBL/GenBank/DDBJ whole genome shotgun (WGS) entry which is preliminary data.</text>
</comment>
<feature type="domain" description="IclR-ED" evidence="5">
    <location>
        <begin position="63"/>
        <end position="245"/>
    </location>
</feature>
<organism evidence="6 7">
    <name type="scientific">Bacillus norwichensis</name>
    <dbReference type="NCBI Taxonomy" id="2762217"/>
    <lineage>
        <taxon>Bacteria</taxon>
        <taxon>Bacillati</taxon>
        <taxon>Bacillota</taxon>
        <taxon>Bacilli</taxon>
        <taxon>Bacillales</taxon>
        <taxon>Bacillaceae</taxon>
        <taxon>Bacillus</taxon>
    </lineage>
</organism>
<evidence type="ECO:0000313" key="6">
    <source>
        <dbReference type="EMBL" id="MBD8006820.1"/>
    </source>
</evidence>
<dbReference type="InterPro" id="IPR029016">
    <property type="entry name" value="GAF-like_dom_sf"/>
</dbReference>
<dbReference type="SMART" id="SM00346">
    <property type="entry name" value="HTH_ICLR"/>
    <property type="match status" value="1"/>
</dbReference>
<keyword evidence="2" id="KW-0238">DNA-binding</keyword>
<dbReference type="Gene3D" id="3.30.450.40">
    <property type="match status" value="1"/>
</dbReference>
<dbReference type="SUPFAM" id="SSF46785">
    <property type="entry name" value="Winged helix' DNA-binding domain"/>
    <property type="match status" value="1"/>
</dbReference>
<evidence type="ECO:0000256" key="1">
    <source>
        <dbReference type="ARBA" id="ARBA00023015"/>
    </source>
</evidence>
<evidence type="ECO:0000313" key="7">
    <source>
        <dbReference type="Proteomes" id="UP000648182"/>
    </source>
</evidence>
<evidence type="ECO:0000256" key="2">
    <source>
        <dbReference type="ARBA" id="ARBA00023125"/>
    </source>
</evidence>
<dbReference type="Proteomes" id="UP000648182">
    <property type="component" value="Unassembled WGS sequence"/>
</dbReference>
<dbReference type="PROSITE" id="PS51078">
    <property type="entry name" value="ICLR_ED"/>
    <property type="match status" value="1"/>
</dbReference>
<accession>A0ABR8VPX9</accession>
<evidence type="ECO:0000259" key="5">
    <source>
        <dbReference type="PROSITE" id="PS51078"/>
    </source>
</evidence>
<dbReference type="SUPFAM" id="SSF55781">
    <property type="entry name" value="GAF domain-like"/>
    <property type="match status" value="1"/>
</dbReference>
<protein>
    <submittedName>
        <fullName evidence="6">Helix-turn-helix domain-containing protein</fullName>
    </submittedName>
</protein>
<feature type="domain" description="HTH iclR-type" evidence="4">
    <location>
        <begin position="1"/>
        <end position="62"/>
    </location>
</feature>
<dbReference type="InterPro" id="IPR014757">
    <property type="entry name" value="Tscrpt_reg_IclR_C"/>
</dbReference>
<dbReference type="Pfam" id="PF09339">
    <property type="entry name" value="HTH_IclR"/>
    <property type="match status" value="1"/>
</dbReference>
<dbReference type="EMBL" id="JACSPV010000038">
    <property type="protein sequence ID" value="MBD8006820.1"/>
    <property type="molecule type" value="Genomic_DNA"/>
</dbReference>
<dbReference type="RefSeq" id="WP_191814988.1">
    <property type="nucleotide sequence ID" value="NZ_JACSPV010000038.1"/>
</dbReference>
<keyword evidence="3" id="KW-0804">Transcription</keyword>
<keyword evidence="7" id="KW-1185">Reference proteome</keyword>
<evidence type="ECO:0000256" key="3">
    <source>
        <dbReference type="ARBA" id="ARBA00023163"/>
    </source>
</evidence>
<reference evidence="6 7" key="1">
    <citation type="submission" date="2020-08" db="EMBL/GenBank/DDBJ databases">
        <title>A Genomic Blueprint of the Chicken Gut Microbiome.</title>
        <authorList>
            <person name="Gilroy R."/>
            <person name="Ravi A."/>
            <person name="Getino M."/>
            <person name="Pursley I."/>
            <person name="Horton D.L."/>
            <person name="Alikhan N.-F."/>
            <person name="Baker D."/>
            <person name="Gharbi K."/>
            <person name="Hall N."/>
            <person name="Watson M."/>
            <person name="Adriaenssens E.M."/>
            <person name="Foster-Nyarko E."/>
            <person name="Jarju S."/>
            <person name="Secka A."/>
            <person name="Antonio M."/>
            <person name="Oren A."/>
            <person name="Chaudhuri R."/>
            <person name="La Ragione R.M."/>
            <person name="Hildebrand F."/>
            <person name="Pallen M.J."/>
        </authorList>
    </citation>
    <scope>NUCLEOTIDE SEQUENCE [LARGE SCALE GENOMIC DNA]</scope>
    <source>
        <strain evidence="6 7">Sa1BUA2</strain>
    </source>
</reference>
<proteinExistence type="predicted"/>
<dbReference type="Pfam" id="PF01614">
    <property type="entry name" value="IclR_C"/>
    <property type="match status" value="1"/>
</dbReference>
<sequence>MSSTKKMLLILDMFTNEKATITLEEVIELLGVSVPTGYRYLKELCEAGLLAKSESNSYILGPKIIKLDYQIRNTDPIIKLGKPILKELVYLTGGEVLLSTIYNDEIINVYSEKSWEFKYELTYSRGNPHPVFKGATSKIITAYLSKSKLNKLFEKHEQTILKEIPNFDFKSFQKELSNFKKQGHVISNGELDDNFVGISAPVFLNNQVVGAITLVLPNHRLRIYDQENLVQFVKLSASKLTEQLK</sequence>
<dbReference type="InterPro" id="IPR036388">
    <property type="entry name" value="WH-like_DNA-bd_sf"/>
</dbReference>